<dbReference type="EMBL" id="AP019769">
    <property type="protein sequence ID" value="BBL45477.1"/>
    <property type="molecule type" value="Genomic_DNA"/>
</dbReference>
<evidence type="ECO:0000313" key="6">
    <source>
        <dbReference type="EMBL" id="BBL45477.1"/>
    </source>
</evidence>
<dbReference type="GO" id="GO:0022857">
    <property type="term" value="F:transmembrane transporter activity"/>
    <property type="evidence" value="ECO:0007669"/>
    <property type="project" value="UniProtKB-ARBA"/>
</dbReference>
<evidence type="ECO:0000256" key="4">
    <source>
        <dbReference type="ARBA" id="ARBA00022840"/>
    </source>
</evidence>
<proteinExistence type="inferred from homology"/>
<evidence type="ECO:0000259" key="5">
    <source>
        <dbReference type="PROSITE" id="PS50893"/>
    </source>
</evidence>
<sequence length="231" mass="25738">MIIKLENVTKIYKIGDSYIKALDNINLEVEEGELISIMGPSGSGKSTLLSIIGCLDKPTSGKINLFGFDILKLSDKELSKIRKNYIGFIFQQFYLFNYLNALENVELITKIANKKNNKAKELLEKVGLGNRLYNLPNQLSGGQQQRVVIARALANDPKLILADEPTGNLDEKSANDVIDILKKLNKEEGKTIAIVTHDPRIAEQTERIVVIRNGKILSDNTTVDEALELLK</sequence>
<evidence type="ECO:0000256" key="2">
    <source>
        <dbReference type="ARBA" id="ARBA00022448"/>
    </source>
</evidence>
<dbReference type="CDD" id="cd03255">
    <property type="entry name" value="ABC_MJ0796_LolCDE_FtsE"/>
    <property type="match status" value="1"/>
</dbReference>
<accession>A0A915WSQ9</accession>
<dbReference type="InterPro" id="IPR027417">
    <property type="entry name" value="P-loop_NTPase"/>
</dbReference>
<comment type="similarity">
    <text evidence="1">Belongs to the ABC transporter superfamily.</text>
</comment>
<reference evidence="7" key="1">
    <citation type="journal article" date="2022" name="Int. J. Syst. Evol. Microbiol.">
        <title>Nanobdella aerobiophila gen. nov., sp. nov., a thermoacidophilic, obligate ectosymbiotic archaeon, and proposal of Nanobdellaceae fam. nov., Nanobdellales ord. nov. and Nanobdellia class. nov.</title>
        <authorList>
            <person name="Kato S."/>
            <person name="Ogasawara A."/>
            <person name="Itoh T."/>
            <person name="Sakai H.D."/>
            <person name="Shimizu M."/>
            <person name="Yuki M."/>
            <person name="Kaneko M."/>
            <person name="Takashina T."/>
            <person name="Ohkuma M."/>
        </authorList>
    </citation>
    <scope>NUCLEOTIDE SEQUENCE [LARGE SCALE GENOMIC DNA]</scope>
    <source>
        <strain evidence="7">MJ1</strain>
    </source>
</reference>
<keyword evidence="4 6" id="KW-0067">ATP-binding</keyword>
<dbReference type="Pfam" id="PF00005">
    <property type="entry name" value="ABC_tran"/>
    <property type="match status" value="1"/>
</dbReference>
<dbReference type="RefSeq" id="WP_259369959.1">
    <property type="nucleotide sequence ID" value="NZ_AP019769.1"/>
</dbReference>
<evidence type="ECO:0000256" key="3">
    <source>
        <dbReference type="ARBA" id="ARBA00022741"/>
    </source>
</evidence>
<dbReference type="Proteomes" id="UP001055553">
    <property type="component" value="Chromosome"/>
</dbReference>
<dbReference type="InterPro" id="IPR017911">
    <property type="entry name" value="MacB-like_ATP-bd"/>
</dbReference>
<dbReference type="KEGG" id="naer:MJ1_0310"/>
<dbReference type="SMART" id="SM00382">
    <property type="entry name" value="AAA"/>
    <property type="match status" value="1"/>
</dbReference>
<dbReference type="PROSITE" id="PS00211">
    <property type="entry name" value="ABC_TRANSPORTER_1"/>
    <property type="match status" value="1"/>
</dbReference>
<dbReference type="GO" id="GO:0016887">
    <property type="term" value="F:ATP hydrolysis activity"/>
    <property type="evidence" value="ECO:0007669"/>
    <property type="project" value="InterPro"/>
</dbReference>
<dbReference type="InterPro" id="IPR017871">
    <property type="entry name" value="ABC_transporter-like_CS"/>
</dbReference>
<name>A0A915WSQ9_9ARCH</name>
<dbReference type="PROSITE" id="PS50893">
    <property type="entry name" value="ABC_TRANSPORTER_2"/>
    <property type="match status" value="1"/>
</dbReference>
<dbReference type="InterPro" id="IPR003439">
    <property type="entry name" value="ABC_transporter-like_ATP-bd"/>
</dbReference>
<keyword evidence="2" id="KW-0813">Transport</keyword>
<gene>
    <name evidence="6" type="ORF">MJ1_0310</name>
</gene>
<dbReference type="GO" id="GO:0005524">
    <property type="term" value="F:ATP binding"/>
    <property type="evidence" value="ECO:0007669"/>
    <property type="project" value="UniProtKB-KW"/>
</dbReference>
<organism evidence="6 7">
    <name type="scientific">Nanobdella aerobiophila</name>
    <dbReference type="NCBI Taxonomy" id="2586965"/>
    <lineage>
        <taxon>Archaea</taxon>
        <taxon>Nanobdellota</taxon>
        <taxon>Nanobdellia</taxon>
        <taxon>Nanobdellales</taxon>
        <taxon>Nanobdellaceae</taxon>
        <taxon>Nanobdella</taxon>
    </lineage>
</organism>
<dbReference type="AlphaFoldDB" id="A0A915WSQ9"/>
<dbReference type="PANTHER" id="PTHR42798">
    <property type="entry name" value="LIPOPROTEIN-RELEASING SYSTEM ATP-BINDING PROTEIN LOLD"/>
    <property type="match status" value="1"/>
</dbReference>
<dbReference type="SUPFAM" id="SSF52540">
    <property type="entry name" value="P-loop containing nucleoside triphosphate hydrolases"/>
    <property type="match status" value="1"/>
</dbReference>
<dbReference type="PANTHER" id="PTHR42798:SF6">
    <property type="entry name" value="CELL DIVISION ATP-BINDING PROTEIN FTSE"/>
    <property type="match status" value="1"/>
</dbReference>
<dbReference type="InterPro" id="IPR003593">
    <property type="entry name" value="AAA+_ATPase"/>
</dbReference>
<dbReference type="FunFam" id="3.40.50.300:FF:000032">
    <property type="entry name" value="Export ABC transporter ATP-binding protein"/>
    <property type="match status" value="1"/>
</dbReference>
<protein>
    <submittedName>
        <fullName evidence="6">ABC transporter ATP-binding protein</fullName>
    </submittedName>
</protein>
<evidence type="ECO:0000256" key="1">
    <source>
        <dbReference type="ARBA" id="ARBA00005417"/>
    </source>
</evidence>
<dbReference type="Gene3D" id="3.40.50.300">
    <property type="entry name" value="P-loop containing nucleotide triphosphate hydrolases"/>
    <property type="match status" value="1"/>
</dbReference>
<dbReference type="GO" id="GO:0098796">
    <property type="term" value="C:membrane protein complex"/>
    <property type="evidence" value="ECO:0007669"/>
    <property type="project" value="UniProtKB-ARBA"/>
</dbReference>
<keyword evidence="3" id="KW-0547">Nucleotide-binding</keyword>
<keyword evidence="7" id="KW-1185">Reference proteome</keyword>
<dbReference type="GeneID" id="74568261"/>
<evidence type="ECO:0000313" key="7">
    <source>
        <dbReference type="Proteomes" id="UP001055553"/>
    </source>
</evidence>
<feature type="domain" description="ABC transporter" evidence="5">
    <location>
        <begin position="3"/>
        <end position="230"/>
    </location>
</feature>